<comment type="catalytic activity">
    <reaction evidence="5">
        <text>dUTP + H2O = dUMP + diphosphate + H(+)</text>
        <dbReference type="Rhea" id="RHEA:10248"/>
        <dbReference type="ChEBI" id="CHEBI:15377"/>
        <dbReference type="ChEBI" id="CHEBI:15378"/>
        <dbReference type="ChEBI" id="CHEBI:33019"/>
        <dbReference type="ChEBI" id="CHEBI:61555"/>
        <dbReference type="ChEBI" id="CHEBI:246422"/>
        <dbReference type="EC" id="3.6.1.23"/>
    </reaction>
</comment>
<proteinExistence type="inferred from homology"/>
<dbReference type="EMBL" id="MHRT01000010">
    <property type="protein sequence ID" value="OHA28703.1"/>
    <property type="molecule type" value="Genomic_DNA"/>
</dbReference>
<reference evidence="7 8" key="1">
    <citation type="journal article" date="2016" name="Nat. Commun.">
        <title>Thousands of microbial genomes shed light on interconnected biogeochemical processes in an aquifer system.</title>
        <authorList>
            <person name="Anantharaman K."/>
            <person name="Brown C.T."/>
            <person name="Hug L.A."/>
            <person name="Sharon I."/>
            <person name="Castelle C.J."/>
            <person name="Probst A.J."/>
            <person name="Thomas B.C."/>
            <person name="Singh A."/>
            <person name="Wilkins M.J."/>
            <person name="Karaoz U."/>
            <person name="Brodie E.L."/>
            <person name="Williams K.H."/>
            <person name="Hubbard S.S."/>
            <person name="Banfield J.F."/>
        </authorList>
    </citation>
    <scope>NUCLEOTIDE SEQUENCE [LARGE SCALE GENOMIC DNA]</scope>
</reference>
<organism evidence="7 8">
    <name type="scientific">Candidatus Taylorbacteria bacterium RIFCSPHIGHO2_12_FULL_45_16</name>
    <dbReference type="NCBI Taxonomy" id="1802315"/>
    <lineage>
        <taxon>Bacteria</taxon>
        <taxon>Candidatus Tayloriibacteriota</taxon>
    </lineage>
</organism>
<dbReference type="GO" id="GO:0000287">
    <property type="term" value="F:magnesium ion binding"/>
    <property type="evidence" value="ECO:0007669"/>
    <property type="project" value="InterPro"/>
</dbReference>
<evidence type="ECO:0000313" key="8">
    <source>
        <dbReference type="Proteomes" id="UP000178089"/>
    </source>
</evidence>
<dbReference type="InterPro" id="IPR036157">
    <property type="entry name" value="dUTPase-like_sf"/>
</dbReference>
<comment type="similarity">
    <text evidence="1">Belongs to the dUTPase family.</text>
</comment>
<protein>
    <recommendedName>
        <fullName evidence="2">dUTP diphosphatase</fullName>
        <ecNumber evidence="2">3.6.1.23</ecNumber>
    </recommendedName>
</protein>
<evidence type="ECO:0000256" key="1">
    <source>
        <dbReference type="ARBA" id="ARBA00006581"/>
    </source>
</evidence>
<evidence type="ECO:0000259" key="6">
    <source>
        <dbReference type="Pfam" id="PF00692"/>
    </source>
</evidence>
<comment type="caution">
    <text evidence="7">The sequence shown here is derived from an EMBL/GenBank/DDBJ whole genome shotgun (WGS) entry which is preliminary data.</text>
</comment>
<dbReference type="EC" id="3.6.1.23" evidence="2"/>
<evidence type="ECO:0000256" key="4">
    <source>
        <dbReference type="ARBA" id="ARBA00023080"/>
    </source>
</evidence>
<feature type="domain" description="dUTPase-like" evidence="6">
    <location>
        <begin position="86"/>
        <end position="195"/>
    </location>
</feature>
<dbReference type="Gene3D" id="2.70.40.10">
    <property type="match status" value="1"/>
</dbReference>
<dbReference type="GO" id="GO:0004170">
    <property type="term" value="F:dUTP diphosphatase activity"/>
    <property type="evidence" value="ECO:0007669"/>
    <property type="project" value="UniProtKB-EC"/>
</dbReference>
<evidence type="ECO:0000313" key="7">
    <source>
        <dbReference type="EMBL" id="OHA28703.1"/>
    </source>
</evidence>
<dbReference type="Pfam" id="PF00692">
    <property type="entry name" value="dUTPase"/>
    <property type="match status" value="1"/>
</dbReference>
<dbReference type="NCBIfam" id="NF001862">
    <property type="entry name" value="PRK00601.1"/>
    <property type="match status" value="1"/>
</dbReference>
<dbReference type="InterPro" id="IPR008181">
    <property type="entry name" value="dUTPase"/>
</dbReference>
<keyword evidence="4" id="KW-0546">Nucleotide metabolism</keyword>
<dbReference type="GO" id="GO:0006226">
    <property type="term" value="P:dUMP biosynthetic process"/>
    <property type="evidence" value="ECO:0007669"/>
    <property type="project" value="InterPro"/>
</dbReference>
<evidence type="ECO:0000256" key="5">
    <source>
        <dbReference type="ARBA" id="ARBA00047686"/>
    </source>
</evidence>
<dbReference type="STRING" id="1802315.A3F51_02925"/>
<evidence type="ECO:0000256" key="2">
    <source>
        <dbReference type="ARBA" id="ARBA00012379"/>
    </source>
</evidence>
<accession>A0A1G2MY51</accession>
<dbReference type="InterPro" id="IPR029054">
    <property type="entry name" value="dUTPase-like"/>
</dbReference>
<dbReference type="GO" id="GO:0046081">
    <property type="term" value="P:dUTP catabolic process"/>
    <property type="evidence" value="ECO:0007669"/>
    <property type="project" value="InterPro"/>
</dbReference>
<evidence type="ECO:0000256" key="3">
    <source>
        <dbReference type="ARBA" id="ARBA00022801"/>
    </source>
</evidence>
<sequence>MKSDSSPELKIHVLPGGKMPKRQTLGAIGYDVHVRGIVSPWEMEPKNQHLRKMLFNFGDVVDQSVERFIDKRVCEKRCRAEPVYRLEPGRRVLCGIGFATEMPFPLCYLTLCRSGLASKHDIMVANGPGTIDPDYRGEAGIILFNTGDESFYLYRNMRIAQILFIYAVIPQIKRVKRYDHLDLTPRGPGGFGSTGLR</sequence>
<dbReference type="CDD" id="cd07557">
    <property type="entry name" value="trimeric_dUTPase"/>
    <property type="match status" value="1"/>
</dbReference>
<dbReference type="Proteomes" id="UP000178089">
    <property type="component" value="Unassembled WGS sequence"/>
</dbReference>
<dbReference type="PANTHER" id="PTHR11241:SF0">
    <property type="entry name" value="DEOXYURIDINE 5'-TRIPHOSPHATE NUCLEOTIDOHYDROLASE"/>
    <property type="match status" value="1"/>
</dbReference>
<gene>
    <name evidence="7" type="ORF">A3F51_02925</name>
</gene>
<dbReference type="AlphaFoldDB" id="A0A1G2MY51"/>
<dbReference type="InterPro" id="IPR033704">
    <property type="entry name" value="dUTPase_trimeric"/>
</dbReference>
<keyword evidence="3" id="KW-0378">Hydrolase</keyword>
<name>A0A1G2MY51_9BACT</name>
<dbReference type="PANTHER" id="PTHR11241">
    <property type="entry name" value="DEOXYURIDINE 5'-TRIPHOSPHATE NUCLEOTIDOHYDROLASE"/>
    <property type="match status" value="1"/>
</dbReference>
<dbReference type="SUPFAM" id="SSF51283">
    <property type="entry name" value="dUTPase-like"/>
    <property type="match status" value="1"/>
</dbReference>